<proteinExistence type="predicted"/>
<gene>
    <name evidence="1" type="ORF">NEE01_08715</name>
</gene>
<evidence type="ECO:0000313" key="2">
    <source>
        <dbReference type="Proteomes" id="UP001165565"/>
    </source>
</evidence>
<sequence>MFDQQDLAYFAKRAKREREIAEASTDAAARRAHLELADEYERRAQGFEPKPIHHRTT</sequence>
<name>A0AA41Z7C1_9SPHN</name>
<dbReference type="Proteomes" id="UP001165565">
    <property type="component" value="Unassembled WGS sequence"/>
</dbReference>
<protein>
    <submittedName>
        <fullName evidence="1">Uncharacterized protein</fullName>
    </submittedName>
</protein>
<dbReference type="AlphaFoldDB" id="A0AA41Z7C1"/>
<evidence type="ECO:0000313" key="1">
    <source>
        <dbReference type="EMBL" id="MCW6534865.1"/>
    </source>
</evidence>
<comment type="caution">
    <text evidence="1">The sequence shown here is derived from an EMBL/GenBank/DDBJ whole genome shotgun (WGS) entry which is preliminary data.</text>
</comment>
<reference evidence="1" key="1">
    <citation type="submission" date="2022-06" db="EMBL/GenBank/DDBJ databases">
        <title>Sphingomonas sp. nov. isolated from rhizosphere soil of tomato.</title>
        <authorList>
            <person name="Dong H."/>
            <person name="Gao R."/>
        </authorList>
    </citation>
    <scope>NUCLEOTIDE SEQUENCE</scope>
    <source>
        <strain evidence="1">MMSM24</strain>
    </source>
</reference>
<organism evidence="1 2">
    <name type="scientific">Sphingomonas lycopersici</name>
    <dbReference type="NCBI Taxonomy" id="2951807"/>
    <lineage>
        <taxon>Bacteria</taxon>
        <taxon>Pseudomonadati</taxon>
        <taxon>Pseudomonadota</taxon>
        <taxon>Alphaproteobacteria</taxon>
        <taxon>Sphingomonadales</taxon>
        <taxon>Sphingomonadaceae</taxon>
        <taxon>Sphingomonas</taxon>
    </lineage>
</organism>
<accession>A0AA41Z7C1</accession>
<dbReference type="RefSeq" id="WP_179511152.1">
    <property type="nucleotide sequence ID" value="NZ_JANFAU010000004.1"/>
</dbReference>
<dbReference type="EMBL" id="JANFAV010000004">
    <property type="protein sequence ID" value="MCW6534865.1"/>
    <property type="molecule type" value="Genomic_DNA"/>
</dbReference>
<keyword evidence="2" id="KW-1185">Reference proteome</keyword>